<evidence type="ECO:0000313" key="2">
    <source>
        <dbReference type="Proteomes" id="UP001501176"/>
    </source>
</evidence>
<keyword evidence="2" id="KW-1185">Reference proteome</keyword>
<accession>A0ABN0T8E5</accession>
<reference evidence="1 2" key="1">
    <citation type="journal article" date="2019" name="Int. J. Syst. Evol. Microbiol.">
        <title>The Global Catalogue of Microorganisms (GCM) 10K type strain sequencing project: providing services to taxonomists for standard genome sequencing and annotation.</title>
        <authorList>
            <consortium name="The Broad Institute Genomics Platform"/>
            <consortium name="The Broad Institute Genome Sequencing Center for Infectious Disease"/>
            <person name="Wu L."/>
            <person name="Ma J."/>
        </authorList>
    </citation>
    <scope>NUCLEOTIDE SEQUENCE [LARGE SCALE GENOMIC DNA]</scope>
    <source>
        <strain evidence="1 2">JCM 16240</strain>
    </source>
</reference>
<gene>
    <name evidence="1" type="ORF">GCM10009125_00260</name>
</gene>
<sequence>MFHVKHTNLPAPDPNTYVPIGQSKKRAIGHLKHKAMSCVHKAVDKQKTRGYKFPSQSLNNKKGTPESAFREKRRLITAGGFQQPGDPWGHP</sequence>
<comment type="caution">
    <text evidence="1">The sequence shown here is derived from an EMBL/GenBank/DDBJ whole genome shotgun (WGS) entry which is preliminary data.</text>
</comment>
<proteinExistence type="predicted"/>
<dbReference type="Proteomes" id="UP001501176">
    <property type="component" value="Unassembled WGS sequence"/>
</dbReference>
<organism evidence="1 2">
    <name type="scientific">Castellaniella daejeonensis</name>
    <dbReference type="NCBI Taxonomy" id="659013"/>
    <lineage>
        <taxon>Bacteria</taxon>
        <taxon>Pseudomonadati</taxon>
        <taxon>Pseudomonadota</taxon>
        <taxon>Betaproteobacteria</taxon>
        <taxon>Burkholderiales</taxon>
        <taxon>Alcaligenaceae</taxon>
        <taxon>Castellaniella</taxon>
    </lineage>
</organism>
<dbReference type="EMBL" id="BAAAFN010000002">
    <property type="protein sequence ID" value="GAA0215151.1"/>
    <property type="molecule type" value="Genomic_DNA"/>
</dbReference>
<protein>
    <submittedName>
        <fullName evidence="1">Uncharacterized protein</fullName>
    </submittedName>
</protein>
<name>A0ABN0T8E5_9BURK</name>
<evidence type="ECO:0000313" key="1">
    <source>
        <dbReference type="EMBL" id="GAA0215151.1"/>
    </source>
</evidence>